<keyword evidence="2" id="KW-1185">Reference proteome</keyword>
<dbReference type="HOGENOM" id="CLU_3068117_0_0_1"/>
<organism evidence="1 2">
    <name type="scientific">Amanita muscaria (strain Koide BX008)</name>
    <dbReference type="NCBI Taxonomy" id="946122"/>
    <lineage>
        <taxon>Eukaryota</taxon>
        <taxon>Fungi</taxon>
        <taxon>Dikarya</taxon>
        <taxon>Basidiomycota</taxon>
        <taxon>Agaricomycotina</taxon>
        <taxon>Agaricomycetes</taxon>
        <taxon>Agaricomycetidae</taxon>
        <taxon>Agaricales</taxon>
        <taxon>Pluteineae</taxon>
        <taxon>Amanitaceae</taxon>
        <taxon>Amanita</taxon>
    </lineage>
</organism>
<accession>A0A0C2XAB7</accession>
<protein>
    <submittedName>
        <fullName evidence="1">Uncharacterized protein</fullName>
    </submittedName>
</protein>
<evidence type="ECO:0000313" key="2">
    <source>
        <dbReference type="Proteomes" id="UP000054549"/>
    </source>
</evidence>
<evidence type="ECO:0000313" key="1">
    <source>
        <dbReference type="EMBL" id="KIL71337.1"/>
    </source>
</evidence>
<dbReference type="AlphaFoldDB" id="A0A0C2XAB7"/>
<proteinExistence type="predicted"/>
<name>A0A0C2XAB7_AMAMK</name>
<reference evidence="1 2" key="1">
    <citation type="submission" date="2014-04" db="EMBL/GenBank/DDBJ databases">
        <title>Evolutionary Origins and Diversification of the Mycorrhizal Mutualists.</title>
        <authorList>
            <consortium name="DOE Joint Genome Institute"/>
            <consortium name="Mycorrhizal Genomics Consortium"/>
            <person name="Kohler A."/>
            <person name="Kuo A."/>
            <person name="Nagy L.G."/>
            <person name="Floudas D."/>
            <person name="Copeland A."/>
            <person name="Barry K.W."/>
            <person name="Cichocki N."/>
            <person name="Veneault-Fourrey C."/>
            <person name="LaButti K."/>
            <person name="Lindquist E.A."/>
            <person name="Lipzen A."/>
            <person name="Lundell T."/>
            <person name="Morin E."/>
            <person name="Murat C."/>
            <person name="Riley R."/>
            <person name="Ohm R."/>
            <person name="Sun H."/>
            <person name="Tunlid A."/>
            <person name="Henrissat B."/>
            <person name="Grigoriev I.V."/>
            <person name="Hibbett D.S."/>
            <person name="Martin F."/>
        </authorList>
    </citation>
    <scope>NUCLEOTIDE SEQUENCE [LARGE SCALE GENOMIC DNA]</scope>
    <source>
        <strain evidence="1 2">Koide BX008</strain>
    </source>
</reference>
<dbReference type="Proteomes" id="UP000054549">
    <property type="component" value="Unassembled WGS sequence"/>
</dbReference>
<gene>
    <name evidence="1" type="ORF">M378DRAFT_154885</name>
</gene>
<dbReference type="EMBL" id="KN818222">
    <property type="protein sequence ID" value="KIL71337.1"/>
    <property type="molecule type" value="Genomic_DNA"/>
</dbReference>
<sequence length="53" mass="5619">MIVFLAKVAAGTSRIEACAQNSNGYLDALLHQIVQALLDLPGMDSSVQNLFLG</sequence>
<dbReference type="InParanoid" id="A0A0C2XAB7"/>